<evidence type="ECO:0000313" key="2">
    <source>
        <dbReference type="Proteomes" id="UP001603857"/>
    </source>
</evidence>
<organism evidence="1 2">
    <name type="scientific">Flemingia macrophylla</name>
    <dbReference type="NCBI Taxonomy" id="520843"/>
    <lineage>
        <taxon>Eukaryota</taxon>
        <taxon>Viridiplantae</taxon>
        <taxon>Streptophyta</taxon>
        <taxon>Embryophyta</taxon>
        <taxon>Tracheophyta</taxon>
        <taxon>Spermatophyta</taxon>
        <taxon>Magnoliopsida</taxon>
        <taxon>eudicotyledons</taxon>
        <taxon>Gunneridae</taxon>
        <taxon>Pentapetalae</taxon>
        <taxon>rosids</taxon>
        <taxon>fabids</taxon>
        <taxon>Fabales</taxon>
        <taxon>Fabaceae</taxon>
        <taxon>Papilionoideae</taxon>
        <taxon>50 kb inversion clade</taxon>
        <taxon>NPAAA clade</taxon>
        <taxon>indigoferoid/millettioid clade</taxon>
        <taxon>Phaseoleae</taxon>
        <taxon>Flemingia</taxon>
    </lineage>
</organism>
<name>A0ABD1NF38_9FABA</name>
<dbReference type="EMBL" id="JBGMDY010000001">
    <property type="protein sequence ID" value="KAL2346735.1"/>
    <property type="molecule type" value="Genomic_DNA"/>
</dbReference>
<evidence type="ECO:0000313" key="1">
    <source>
        <dbReference type="EMBL" id="KAL2346735.1"/>
    </source>
</evidence>
<dbReference type="AlphaFoldDB" id="A0ABD1NF38"/>
<accession>A0ABD1NF38</accession>
<comment type="caution">
    <text evidence="1">The sequence shown here is derived from an EMBL/GenBank/DDBJ whole genome shotgun (WGS) entry which is preliminary data.</text>
</comment>
<keyword evidence="2" id="KW-1185">Reference proteome</keyword>
<gene>
    <name evidence="1" type="ORF">Fmac_000735</name>
</gene>
<protein>
    <submittedName>
        <fullName evidence="1">Uncharacterized protein</fullName>
    </submittedName>
</protein>
<sequence length="430" mass="49426">MNHDDDANLVIDIEAMLGEAETSVTDDCCIYRVPFGIRRCNQDAYTPKVVSIGPFHHDSHSRLQSMEQHKLSYCKAFLQRSETASETWTRYIKGVEPNIRRCYSDTLEFTQAKLVKILFVDSGFILELFLRYHSRQWSKDDACLSKPWLDTIIRLDLLLLENQLPFSLLQSLYNMSVSSRSKDSFPSFVELTFDYFDYYNGSNLECDNISISHFTDLIRTFHLQHPPQKRPPRTDDDLVMHLPSATELSEAGVRIRVNSNSECLLDLNFSRGVLKIPKLTVEDGTELIFRNMVALEQCHYPDESYIIDYVDFLDFLVNTSRDVDLLVQKGVLVNWLGDTDSLANMFNGLMKSITQTNGSSHYFQLSQRLNAFCKDPLHKLNSTLRRDYCNSPWKTVVSIAGIFLLILSLVQSVCSVLQVIQQHNASPKTW</sequence>
<dbReference type="Proteomes" id="UP001603857">
    <property type="component" value="Unassembled WGS sequence"/>
</dbReference>
<dbReference type="PANTHER" id="PTHR31170:SF23">
    <property type="match status" value="1"/>
</dbReference>
<proteinExistence type="predicted"/>
<dbReference type="PANTHER" id="PTHR31170">
    <property type="entry name" value="BNAC04G53230D PROTEIN"/>
    <property type="match status" value="1"/>
</dbReference>
<reference evidence="1 2" key="1">
    <citation type="submission" date="2024-08" db="EMBL/GenBank/DDBJ databases">
        <title>Insights into the chromosomal genome structure of Flemingia macrophylla.</title>
        <authorList>
            <person name="Ding Y."/>
            <person name="Zhao Y."/>
            <person name="Bi W."/>
            <person name="Wu M."/>
            <person name="Zhao G."/>
            <person name="Gong Y."/>
            <person name="Li W."/>
            <person name="Zhang P."/>
        </authorList>
    </citation>
    <scope>NUCLEOTIDE SEQUENCE [LARGE SCALE GENOMIC DNA]</scope>
    <source>
        <strain evidence="1">DYQJB</strain>
        <tissue evidence="1">Leaf</tissue>
    </source>
</reference>
<dbReference type="Pfam" id="PF03140">
    <property type="entry name" value="DUF247"/>
    <property type="match status" value="1"/>
</dbReference>
<dbReference type="InterPro" id="IPR004158">
    <property type="entry name" value="DUF247_pln"/>
</dbReference>